<dbReference type="AlphaFoldDB" id="A0A1B2EH20"/>
<keyword evidence="1" id="KW-0472">Membrane</keyword>
<keyword evidence="1" id="KW-0812">Transmembrane</keyword>
<feature type="transmembrane region" description="Helical" evidence="1">
    <location>
        <begin position="15"/>
        <end position="38"/>
    </location>
</feature>
<keyword evidence="1" id="KW-1133">Transmembrane helix</keyword>
<dbReference type="InterPro" id="IPR018666">
    <property type="entry name" value="DUF2125"/>
</dbReference>
<evidence type="ECO:0000256" key="1">
    <source>
        <dbReference type="SAM" id="Phobius"/>
    </source>
</evidence>
<sequence>MDQAAPVGHVRRSRFWLYTPFVLLLLLAIAWSIAWFVIRNRTAEALDGWIAAEARGGRQWTCGDRTIAGYPFRIEIVCNSLDLKRGAITASFGRTEAVAQVYQPRRIITEVAGPLRVSDGRVTVDGSWDLLQASINASPTGGLQRLSLAANGPKVSITGLGTGEIAGSGKHLELHVRPNPSRTAEQARDVAASVTEARIPILDALIGGAEPTNLNADITVTQADGFKGGTIVEELELWRNAGGKIDILMLAADKGPRRIETKGELRLDEQHRPAGQLTLSAAGLDGLLGNLTGGRVGGNLLGMLLGQGPRSAQSQPNAKPQLATLPPLRLENGLLAMGPFVIPNVRLQPLY</sequence>
<name>A0A1B2EH20_9HYPH</name>
<gene>
    <name evidence="2" type="ORF">BB934_14525</name>
</gene>
<proteinExistence type="predicted"/>
<accession>A0A1B2EH20</accession>
<dbReference type="OrthoDB" id="7169664at2"/>
<dbReference type="KEGG" id="moc:BB934_14525"/>
<dbReference type="EMBL" id="CP016616">
    <property type="protein sequence ID" value="ANY79281.1"/>
    <property type="molecule type" value="Genomic_DNA"/>
</dbReference>
<dbReference type="RefSeq" id="WP_099510284.1">
    <property type="nucleotide sequence ID" value="NZ_CP016616.1"/>
</dbReference>
<reference evidence="2" key="1">
    <citation type="submission" date="2016-07" db="EMBL/GenBank/DDBJ databases">
        <title>Microvirga ossetica sp. nov. a new species of rhizobia isolated from root nodules of the legume species Vicia alpestris Steven originated from North Ossetia region in the Caucasus.</title>
        <authorList>
            <person name="Safronova V.I."/>
            <person name="Kuznetsova I.G."/>
            <person name="Sazanova A.L."/>
            <person name="Belimov A."/>
            <person name="Andronov E."/>
            <person name="Osledkin Y.S."/>
            <person name="Onishchuk O.P."/>
            <person name="Kurchak O.N."/>
            <person name="Shaposhnikov A.I."/>
            <person name="Willems A."/>
            <person name="Tikhonovich I.A."/>
        </authorList>
    </citation>
    <scope>NUCLEOTIDE SEQUENCE [LARGE SCALE GENOMIC DNA]</scope>
    <source>
        <strain evidence="2">V5/3M</strain>
    </source>
</reference>
<dbReference type="Pfam" id="PF09898">
    <property type="entry name" value="DUF2125"/>
    <property type="match status" value="1"/>
</dbReference>
<organism evidence="2">
    <name type="scientific">Microvirga ossetica</name>
    <dbReference type="NCBI Taxonomy" id="1882682"/>
    <lineage>
        <taxon>Bacteria</taxon>
        <taxon>Pseudomonadati</taxon>
        <taxon>Pseudomonadota</taxon>
        <taxon>Alphaproteobacteria</taxon>
        <taxon>Hyphomicrobiales</taxon>
        <taxon>Methylobacteriaceae</taxon>
        <taxon>Microvirga</taxon>
    </lineage>
</organism>
<evidence type="ECO:0000313" key="2">
    <source>
        <dbReference type="EMBL" id="ANY79281.1"/>
    </source>
</evidence>
<protein>
    <recommendedName>
        <fullName evidence="3">DUF2125 domain-containing protein</fullName>
    </recommendedName>
</protein>
<evidence type="ECO:0008006" key="3">
    <source>
        <dbReference type="Google" id="ProtNLM"/>
    </source>
</evidence>